<evidence type="ECO:0000256" key="8">
    <source>
        <dbReference type="ARBA" id="ARBA00037993"/>
    </source>
</evidence>
<dbReference type="HAMAP" id="MF_01633">
    <property type="entry name" value="QueC"/>
    <property type="match status" value="1"/>
</dbReference>
<feature type="binding site" evidence="11">
    <location>
        <position position="202"/>
    </location>
    <ligand>
        <name>Zn(2+)</name>
        <dbReference type="ChEBI" id="CHEBI:29105"/>
    </ligand>
</feature>
<feature type="binding site" evidence="11">
    <location>
        <position position="205"/>
    </location>
    <ligand>
        <name>Zn(2+)</name>
        <dbReference type="ChEBI" id="CHEBI:29105"/>
    </ligand>
</feature>
<comment type="cofactor">
    <cofactor evidence="11">
        <name>Zn(2+)</name>
        <dbReference type="ChEBI" id="CHEBI:29105"/>
    </cofactor>
    <text evidence="11">Binds 1 zinc ion per subunit.</text>
</comment>
<keyword evidence="5 11" id="KW-0671">Queuosine biosynthesis</keyword>
<accession>A0A0B5FNV3</accession>
<dbReference type="RefSeq" id="WP_040198543.1">
    <property type="nucleotide sequence ID" value="NZ_CP010311.1"/>
</dbReference>
<evidence type="ECO:0000256" key="3">
    <source>
        <dbReference type="ARBA" id="ARBA00022723"/>
    </source>
</evidence>
<dbReference type="PANTHER" id="PTHR42914:SF1">
    <property type="entry name" value="7-CYANO-7-DEAZAGUANINE SYNTHASE"/>
    <property type="match status" value="1"/>
</dbReference>
<dbReference type="STRING" id="483547.GSUB_00075"/>
<dbReference type="SUPFAM" id="SSF52402">
    <property type="entry name" value="Adenine nucleotide alpha hydrolases-like"/>
    <property type="match status" value="1"/>
</dbReference>
<dbReference type="UniPathway" id="UPA00391"/>
<evidence type="ECO:0000256" key="6">
    <source>
        <dbReference type="ARBA" id="ARBA00022833"/>
    </source>
</evidence>
<dbReference type="NCBIfam" id="TIGR00364">
    <property type="entry name" value="7-cyano-7-deazaguanine synthase QueC"/>
    <property type="match status" value="1"/>
</dbReference>
<keyword evidence="2 11" id="KW-0436">Ligase</keyword>
<evidence type="ECO:0000313" key="12">
    <source>
        <dbReference type="EMBL" id="AJF05301.1"/>
    </source>
</evidence>
<evidence type="ECO:0000256" key="1">
    <source>
        <dbReference type="ARBA" id="ARBA00005061"/>
    </source>
</evidence>
<keyword evidence="6 11" id="KW-0862">Zinc</keyword>
<dbReference type="OrthoDB" id="9789567at2"/>
<dbReference type="CDD" id="cd01995">
    <property type="entry name" value="QueC-like"/>
    <property type="match status" value="1"/>
</dbReference>
<proteinExistence type="inferred from homology"/>
<evidence type="ECO:0000256" key="9">
    <source>
        <dbReference type="ARBA" id="ARBA00039149"/>
    </source>
</evidence>
<comment type="pathway">
    <text evidence="1 11">Purine metabolism; 7-cyano-7-deazaguanine biosynthesis.</text>
</comment>
<dbReference type="Pfam" id="PF06508">
    <property type="entry name" value="QueC"/>
    <property type="match status" value="1"/>
</dbReference>
<evidence type="ECO:0000256" key="4">
    <source>
        <dbReference type="ARBA" id="ARBA00022741"/>
    </source>
</evidence>
<sequence length="224" mass="24352">MKKAVVLYSGGLDSTTCMAIARSEGFTPYALSFAYGQRHSIELQKAREYAPRIGAADHLVVEVDLRRIGGSALTTDLEVPKAGVEPDEIPVTYVPARNTVFLSFALGWAEVLGAFDIFIGVNALDYSGYPDCRPEYIASFEQTANLATRAAVQGEGRYRIHAPLIDLTKGEIIRRGMELGVDYSLTHSCYDPTPEGLACGTCDSCRLRLKGFAEAGVSDPVTYR</sequence>
<dbReference type="GO" id="GO:0008616">
    <property type="term" value="P:tRNA queuosine(34) biosynthetic process"/>
    <property type="evidence" value="ECO:0007669"/>
    <property type="project" value="UniProtKB-UniRule"/>
</dbReference>
<keyword evidence="7 11" id="KW-0067">ATP-binding</keyword>
<dbReference type="PIRSF" id="PIRSF006293">
    <property type="entry name" value="ExsB"/>
    <property type="match status" value="1"/>
</dbReference>
<dbReference type="GO" id="GO:0008270">
    <property type="term" value="F:zinc ion binding"/>
    <property type="evidence" value="ECO:0007669"/>
    <property type="project" value="UniProtKB-UniRule"/>
</dbReference>
<feature type="binding site" evidence="11">
    <location>
        <begin position="8"/>
        <end position="18"/>
    </location>
    <ligand>
        <name>ATP</name>
        <dbReference type="ChEBI" id="CHEBI:30616"/>
    </ligand>
</feature>
<protein>
    <recommendedName>
        <fullName evidence="9 11">7-cyano-7-deazaguanine synthase</fullName>
        <ecNumber evidence="9 11">6.3.4.20</ecNumber>
    </recommendedName>
    <alternativeName>
        <fullName evidence="11">7-cyano-7-carbaguanine synthase</fullName>
    </alternativeName>
    <alternativeName>
        <fullName evidence="11">PreQ(0) synthase</fullName>
    </alternativeName>
    <alternativeName>
        <fullName evidence="11">Queuosine biosynthesis protein QueC</fullName>
    </alternativeName>
</protein>
<dbReference type="GO" id="GO:0016879">
    <property type="term" value="F:ligase activity, forming carbon-nitrogen bonds"/>
    <property type="evidence" value="ECO:0007669"/>
    <property type="project" value="UniProtKB-UniRule"/>
</dbReference>
<comment type="function">
    <text evidence="11">Catalyzes the ATP-dependent conversion of 7-carboxy-7-deazaguanine (CDG) to 7-cyano-7-deazaguanine (preQ(0)).</text>
</comment>
<evidence type="ECO:0000256" key="10">
    <source>
        <dbReference type="ARBA" id="ARBA00047890"/>
    </source>
</evidence>
<reference evidence="12 13" key="1">
    <citation type="journal article" date="2015" name="Genome Announc.">
        <title>Genomes of Geoalkalibacter ferrihydriticus Z-0531T and Geoalkalibacter subterraneus Red1T, Two Haloalkaliphilic Metal-Reducing Deltaproteobacteria.</title>
        <authorList>
            <person name="Badalamenti J.P."/>
            <person name="Krajmalnik-Brown R."/>
            <person name="Torres C.I."/>
            <person name="Bond D.R."/>
        </authorList>
    </citation>
    <scope>NUCLEOTIDE SEQUENCE [LARGE SCALE GENOMIC DNA]</scope>
    <source>
        <strain evidence="12 13">Red1</strain>
    </source>
</reference>
<evidence type="ECO:0000313" key="13">
    <source>
        <dbReference type="Proteomes" id="UP000035036"/>
    </source>
</evidence>
<evidence type="ECO:0000256" key="7">
    <source>
        <dbReference type="ARBA" id="ARBA00022840"/>
    </source>
</evidence>
<comment type="similarity">
    <text evidence="8 11">Belongs to the QueC family.</text>
</comment>
<evidence type="ECO:0000256" key="5">
    <source>
        <dbReference type="ARBA" id="ARBA00022785"/>
    </source>
</evidence>
<dbReference type="GO" id="GO:0005524">
    <property type="term" value="F:ATP binding"/>
    <property type="evidence" value="ECO:0007669"/>
    <property type="project" value="UniProtKB-UniRule"/>
</dbReference>
<dbReference type="Gene3D" id="3.40.50.620">
    <property type="entry name" value="HUPs"/>
    <property type="match status" value="1"/>
</dbReference>
<dbReference type="AlphaFoldDB" id="A0A0B5FNV3"/>
<dbReference type="EMBL" id="CP010311">
    <property type="protein sequence ID" value="AJF05301.1"/>
    <property type="molecule type" value="Genomic_DNA"/>
</dbReference>
<name>A0A0B5FNV3_9BACT</name>
<gene>
    <name evidence="11" type="primary">queC</name>
    <name evidence="12" type="ORF">GSUB_00075</name>
</gene>
<comment type="catalytic activity">
    <reaction evidence="10 11">
        <text>7-carboxy-7-carbaguanine + NH4(+) + 2 ATP = 7-cyano-7-carbaguanine + 2 AMP + 2 diphosphate + 2 H(+)</text>
        <dbReference type="Rhea" id="RHEA:27982"/>
        <dbReference type="ChEBI" id="CHEBI:15378"/>
        <dbReference type="ChEBI" id="CHEBI:28938"/>
        <dbReference type="ChEBI" id="CHEBI:30616"/>
        <dbReference type="ChEBI" id="CHEBI:33019"/>
        <dbReference type="ChEBI" id="CHEBI:45075"/>
        <dbReference type="ChEBI" id="CHEBI:61036"/>
        <dbReference type="ChEBI" id="CHEBI:456215"/>
        <dbReference type="EC" id="6.3.4.20"/>
    </reaction>
</comment>
<organism evidence="12 13">
    <name type="scientific">Geoalkalibacter subterraneus</name>
    <dbReference type="NCBI Taxonomy" id="483547"/>
    <lineage>
        <taxon>Bacteria</taxon>
        <taxon>Pseudomonadati</taxon>
        <taxon>Thermodesulfobacteriota</taxon>
        <taxon>Desulfuromonadia</taxon>
        <taxon>Desulfuromonadales</taxon>
        <taxon>Geoalkalibacteraceae</taxon>
        <taxon>Geoalkalibacter</taxon>
    </lineage>
</organism>
<evidence type="ECO:0000256" key="11">
    <source>
        <dbReference type="HAMAP-Rule" id="MF_01633"/>
    </source>
</evidence>
<dbReference type="InterPro" id="IPR018317">
    <property type="entry name" value="QueC"/>
</dbReference>
<evidence type="ECO:0000256" key="2">
    <source>
        <dbReference type="ARBA" id="ARBA00022598"/>
    </source>
</evidence>
<dbReference type="KEGG" id="gsb:GSUB_00075"/>
<keyword evidence="4 11" id="KW-0547">Nucleotide-binding</keyword>
<feature type="binding site" evidence="11">
    <location>
        <position position="199"/>
    </location>
    <ligand>
        <name>Zn(2+)</name>
        <dbReference type="ChEBI" id="CHEBI:29105"/>
    </ligand>
</feature>
<dbReference type="PANTHER" id="PTHR42914">
    <property type="entry name" value="7-CYANO-7-DEAZAGUANINE SYNTHASE"/>
    <property type="match status" value="1"/>
</dbReference>
<dbReference type="InterPro" id="IPR014729">
    <property type="entry name" value="Rossmann-like_a/b/a_fold"/>
</dbReference>
<keyword evidence="3 11" id="KW-0479">Metal-binding</keyword>
<dbReference type="Proteomes" id="UP000035036">
    <property type="component" value="Chromosome"/>
</dbReference>
<keyword evidence="13" id="KW-1185">Reference proteome</keyword>
<dbReference type="HOGENOM" id="CLU_081854_1_1_7"/>
<feature type="binding site" evidence="11">
    <location>
        <position position="189"/>
    </location>
    <ligand>
        <name>Zn(2+)</name>
        <dbReference type="ChEBI" id="CHEBI:29105"/>
    </ligand>
</feature>
<dbReference type="EC" id="6.3.4.20" evidence="9 11"/>